<reference evidence="1" key="1">
    <citation type="journal article" date="2014" name="Front. Microbiol.">
        <title>High frequency of phylogenetically diverse reductive dehalogenase-homologous genes in deep subseafloor sedimentary metagenomes.</title>
        <authorList>
            <person name="Kawai M."/>
            <person name="Futagami T."/>
            <person name="Toyoda A."/>
            <person name="Takaki Y."/>
            <person name="Nishi S."/>
            <person name="Hori S."/>
            <person name="Arai W."/>
            <person name="Tsubouchi T."/>
            <person name="Morono Y."/>
            <person name="Uchiyama I."/>
            <person name="Ito T."/>
            <person name="Fujiyama A."/>
            <person name="Inagaki F."/>
            <person name="Takami H."/>
        </authorList>
    </citation>
    <scope>NUCLEOTIDE SEQUENCE</scope>
    <source>
        <strain evidence="1">Expedition CK06-06</strain>
    </source>
</reference>
<comment type="caution">
    <text evidence="1">The sequence shown here is derived from an EMBL/GenBank/DDBJ whole genome shotgun (WGS) entry which is preliminary data.</text>
</comment>
<proteinExistence type="predicted"/>
<dbReference type="AlphaFoldDB" id="X0ZDZ0"/>
<sequence>MAGSVWFAFWGIIEARRSTNAEVAVELFKELRDKDVLDTLREIYKLKPDDITRMLSSNEEDDVKLRHGIESVLDKFELLGALVARGIIDERLAIEASDNLAPSRLVPSK</sequence>
<organism evidence="1">
    <name type="scientific">marine sediment metagenome</name>
    <dbReference type="NCBI Taxonomy" id="412755"/>
    <lineage>
        <taxon>unclassified sequences</taxon>
        <taxon>metagenomes</taxon>
        <taxon>ecological metagenomes</taxon>
    </lineage>
</organism>
<gene>
    <name evidence="1" type="ORF">S01H4_09726</name>
</gene>
<dbReference type="Pfam" id="PF15956">
    <property type="entry name" value="DUF4760"/>
    <property type="match status" value="1"/>
</dbReference>
<dbReference type="InterPro" id="IPR031876">
    <property type="entry name" value="DUF4760"/>
</dbReference>
<evidence type="ECO:0000313" key="1">
    <source>
        <dbReference type="EMBL" id="GAG58533.1"/>
    </source>
</evidence>
<protein>
    <submittedName>
        <fullName evidence="1">Uncharacterized protein</fullName>
    </submittedName>
</protein>
<name>X0ZDZ0_9ZZZZ</name>
<dbReference type="EMBL" id="BART01003576">
    <property type="protein sequence ID" value="GAG58533.1"/>
    <property type="molecule type" value="Genomic_DNA"/>
</dbReference>
<accession>X0ZDZ0</accession>